<feature type="coiled-coil region" evidence="2">
    <location>
        <begin position="457"/>
        <end position="540"/>
    </location>
</feature>
<name>A0A0C3SE49_PHLG1</name>
<feature type="compositionally biased region" description="Low complexity" evidence="3">
    <location>
        <begin position="186"/>
        <end position="205"/>
    </location>
</feature>
<keyword evidence="1 2" id="KW-0175">Coiled coil</keyword>
<keyword evidence="5" id="KW-1185">Reference proteome</keyword>
<feature type="compositionally biased region" description="Basic and acidic residues" evidence="3">
    <location>
        <begin position="981"/>
        <end position="1000"/>
    </location>
</feature>
<dbReference type="Proteomes" id="UP000053257">
    <property type="component" value="Unassembled WGS sequence"/>
</dbReference>
<evidence type="ECO:0000313" key="4">
    <source>
        <dbReference type="EMBL" id="KIP12407.1"/>
    </source>
</evidence>
<feature type="coiled-coil region" evidence="2">
    <location>
        <begin position="794"/>
        <end position="875"/>
    </location>
</feature>
<dbReference type="SUPFAM" id="SSF57997">
    <property type="entry name" value="Tropomyosin"/>
    <property type="match status" value="1"/>
</dbReference>
<dbReference type="STRING" id="745531.A0A0C3SE49"/>
<feature type="coiled-coil region" evidence="2">
    <location>
        <begin position="733"/>
        <end position="767"/>
    </location>
</feature>
<dbReference type="EMBL" id="KN840439">
    <property type="protein sequence ID" value="KIP12407.1"/>
    <property type="molecule type" value="Genomic_DNA"/>
</dbReference>
<feature type="region of interest" description="Disordered" evidence="3">
    <location>
        <begin position="970"/>
        <end position="1000"/>
    </location>
</feature>
<gene>
    <name evidence="4" type="ORF">PHLGIDRAFT_257275</name>
</gene>
<dbReference type="PANTHER" id="PTHR18870">
    <property type="entry name" value="PROTEIN TAG-278-RELATED"/>
    <property type="match status" value="1"/>
</dbReference>
<feature type="compositionally biased region" description="Low complexity" evidence="3">
    <location>
        <begin position="103"/>
        <end position="113"/>
    </location>
</feature>
<feature type="compositionally biased region" description="Basic and acidic residues" evidence="3">
    <location>
        <begin position="13"/>
        <end position="27"/>
    </location>
</feature>
<dbReference type="OrthoDB" id="2289094at2759"/>
<evidence type="ECO:0000256" key="2">
    <source>
        <dbReference type="SAM" id="Coils"/>
    </source>
</evidence>
<evidence type="ECO:0000256" key="1">
    <source>
        <dbReference type="ARBA" id="ARBA00023054"/>
    </source>
</evidence>
<feature type="compositionally biased region" description="Polar residues" evidence="3">
    <location>
        <begin position="217"/>
        <end position="229"/>
    </location>
</feature>
<feature type="compositionally biased region" description="Basic and acidic residues" evidence="3">
    <location>
        <begin position="41"/>
        <end position="58"/>
    </location>
</feature>
<organism evidence="4 5">
    <name type="scientific">Phlebiopsis gigantea (strain 11061_1 CR5-6)</name>
    <name type="common">White-rot fungus</name>
    <name type="synonym">Peniophora gigantea</name>
    <dbReference type="NCBI Taxonomy" id="745531"/>
    <lineage>
        <taxon>Eukaryota</taxon>
        <taxon>Fungi</taxon>
        <taxon>Dikarya</taxon>
        <taxon>Basidiomycota</taxon>
        <taxon>Agaricomycotina</taxon>
        <taxon>Agaricomycetes</taxon>
        <taxon>Polyporales</taxon>
        <taxon>Phanerochaetaceae</taxon>
        <taxon>Phlebiopsis</taxon>
    </lineage>
</organism>
<feature type="compositionally biased region" description="Low complexity" evidence="3">
    <location>
        <begin position="61"/>
        <end position="73"/>
    </location>
</feature>
<dbReference type="PANTHER" id="PTHR18870:SF9">
    <property type="entry name" value="PROTEIN TAG-278-RELATED"/>
    <property type="match status" value="1"/>
</dbReference>
<sequence length="1000" mass="106457">MAEEELQTQVSIAEEHADEHAEEHAVSTDETTGSGGQGDEGEQHVVSDHVEATSDDAHVNGASEEPAEGSEGANVPKEPEPIAEAPTEPTPEPLVSPPETPKKAAATASPAKARVTGRPSVSTKPAASKALGAPATPTVKKILNSGTFGAGAARTAPPAAATTIRKTSSTTPASTTRASMPPPPTTRNVSAATPAAPTRRTSLAPGAKPATTAPVRTATSVGKPTSPAITTSRPSVVSPDSVSSIKSSTSARPRASVTDAARRTTPATRTSLGPSTTNRPPSTASTRPTRTPGSASISSIREVRDDSKALEELQSKLTEATASLEAKTQAVAELESQIAALQASLDEAQKKDSTATELEKAKAEVESELASLKAALDEARAGQDSDGDLLKAVQQELAEAKTANETQLALVDSLQSQIGTLETEVAAAKQNLDVIKSSSGEASEVAAAAAAVEHDALIKAKADLASISSEVESLKAEHAQALAEAQEKISALEGKAARSTELEAELAQLRTESEENASRVSELEVEILELKEEQEKIQDEHSTSLERIKTLEAELTQSAAAMQQAVDVAIAKQEELSSSSDAAAQAHAEQLKNASREYEELGSQLKALQEELAAATLANEQAKADAAAASEERKTRLEELEREHQTNVAALNEEVQRLTTELESQESKYNTKVDAVKAEHDKLLEEAFVRAKADAGAIHSQELQALRAQSSEAIEAIRTGHLSTVDSLKAEHAAALDNQVKTLEKQIANQSLELNATREDLAKAKAAHSTAAKELESTKLQLEQARQIVSTLDKSDKDATLARLSQDLANLREEHSALQDMLMAQNDTLRQVTNNHTTELEEAAKGRAEEVTKLRAAHQEELDALTKDRTDLSIQFSDLQGELATLKASQEADPLTSSRSNGAVTANASTVTKEDLQKMHEAHNLKLYDLQAEHDRAMRALKEELEAALAKADDLNQELARKNMEIQYLEQDQEESQDQITRLKADNDQLIEERKARNQE</sequence>
<feature type="compositionally biased region" description="Low complexity" evidence="3">
    <location>
        <begin position="146"/>
        <end position="179"/>
    </location>
</feature>
<proteinExistence type="predicted"/>
<feature type="compositionally biased region" description="Low complexity" evidence="3">
    <location>
        <begin position="263"/>
        <end position="292"/>
    </location>
</feature>
<accession>A0A0C3SE49</accession>
<evidence type="ECO:0000313" key="5">
    <source>
        <dbReference type="Proteomes" id="UP000053257"/>
    </source>
</evidence>
<feature type="compositionally biased region" description="Basic and acidic residues" evidence="3">
    <location>
        <begin position="630"/>
        <end position="642"/>
    </location>
</feature>
<feature type="compositionally biased region" description="Pro residues" evidence="3">
    <location>
        <begin position="88"/>
        <end position="99"/>
    </location>
</feature>
<dbReference type="HOGENOM" id="CLU_012018_0_0_1"/>
<dbReference type="AlphaFoldDB" id="A0A0C3SE49"/>
<feature type="compositionally biased region" description="Low complexity" evidence="3">
    <location>
        <begin position="230"/>
        <end position="250"/>
    </location>
</feature>
<protein>
    <submittedName>
        <fullName evidence="4">Uncharacterized protein</fullName>
    </submittedName>
</protein>
<feature type="region of interest" description="Disordered" evidence="3">
    <location>
        <begin position="1"/>
        <end position="306"/>
    </location>
</feature>
<reference evidence="4 5" key="1">
    <citation type="journal article" date="2014" name="PLoS Genet.">
        <title>Analysis of the Phlebiopsis gigantea genome, transcriptome and secretome provides insight into its pioneer colonization strategies of wood.</title>
        <authorList>
            <person name="Hori C."/>
            <person name="Ishida T."/>
            <person name="Igarashi K."/>
            <person name="Samejima M."/>
            <person name="Suzuki H."/>
            <person name="Master E."/>
            <person name="Ferreira P."/>
            <person name="Ruiz-Duenas F.J."/>
            <person name="Held B."/>
            <person name="Canessa P."/>
            <person name="Larrondo L.F."/>
            <person name="Schmoll M."/>
            <person name="Druzhinina I.S."/>
            <person name="Kubicek C.P."/>
            <person name="Gaskell J.A."/>
            <person name="Kersten P."/>
            <person name="St John F."/>
            <person name="Glasner J."/>
            <person name="Sabat G."/>
            <person name="Splinter BonDurant S."/>
            <person name="Syed K."/>
            <person name="Yadav J."/>
            <person name="Mgbeahuruike A.C."/>
            <person name="Kovalchuk A."/>
            <person name="Asiegbu F.O."/>
            <person name="Lackner G."/>
            <person name="Hoffmeister D."/>
            <person name="Rencoret J."/>
            <person name="Gutierrez A."/>
            <person name="Sun H."/>
            <person name="Lindquist E."/>
            <person name="Barry K."/>
            <person name="Riley R."/>
            <person name="Grigoriev I.V."/>
            <person name="Henrissat B."/>
            <person name="Kues U."/>
            <person name="Berka R.M."/>
            <person name="Martinez A.T."/>
            <person name="Covert S.F."/>
            <person name="Blanchette R.A."/>
            <person name="Cullen D."/>
        </authorList>
    </citation>
    <scope>NUCLEOTIDE SEQUENCE [LARGE SCALE GENOMIC DNA]</scope>
    <source>
        <strain evidence="4 5">11061_1 CR5-6</strain>
    </source>
</reference>
<evidence type="ECO:0000256" key="3">
    <source>
        <dbReference type="SAM" id="MobiDB-lite"/>
    </source>
</evidence>
<feature type="region of interest" description="Disordered" evidence="3">
    <location>
        <begin position="623"/>
        <end position="642"/>
    </location>
</feature>